<dbReference type="AlphaFoldDB" id="A0AA37J192"/>
<protein>
    <submittedName>
        <fullName evidence="2">Uncharacterized protein</fullName>
    </submittedName>
</protein>
<dbReference type="RefSeq" id="WP_238318052.1">
    <property type="nucleotide sequence ID" value="NZ_BQKV01000109.1"/>
</dbReference>
<keyword evidence="1" id="KW-0812">Transmembrane</keyword>
<evidence type="ECO:0000313" key="3">
    <source>
        <dbReference type="Proteomes" id="UP001055185"/>
    </source>
</evidence>
<feature type="transmembrane region" description="Helical" evidence="1">
    <location>
        <begin position="12"/>
        <end position="30"/>
    </location>
</feature>
<reference evidence="2" key="1">
    <citation type="journal article" date="2022" name="Int. J. Syst. Evol. Microbiol.">
        <title>Genome-based, phenotypic and chemotaxonomic classification of Faecalibacterium strains: proposal of three novel species Faecalibacterium duncaniae sp. nov., Faecalibacterium hattorii sp. nov. and Faecalibacterium gallinarum sp. nov. .</title>
        <authorList>
            <person name="Sakamoto M."/>
            <person name="Sakurai N."/>
            <person name="Tanno H."/>
            <person name="Iino T."/>
            <person name="Ohkuma M."/>
            <person name="Endo A."/>
        </authorList>
    </citation>
    <scope>NUCLEOTIDE SEQUENCE</scope>
    <source>
        <strain evidence="2">JCM 17207</strain>
    </source>
</reference>
<keyword evidence="3" id="KW-1185">Reference proteome</keyword>
<accession>A0AA37J192</accession>
<keyword evidence="1" id="KW-0472">Membrane</keyword>
<sequence>MRIATIEIFTMLLLFVVPILVGIALVKYFIRYGIDYYLDQKEKRAAARQNPQIPDNPQ</sequence>
<dbReference type="EMBL" id="BQKV01000109">
    <property type="protein sequence ID" value="GJN65843.1"/>
    <property type="molecule type" value="Genomic_DNA"/>
</dbReference>
<evidence type="ECO:0000313" key="2">
    <source>
        <dbReference type="EMBL" id="GJN65843.1"/>
    </source>
</evidence>
<proteinExistence type="predicted"/>
<dbReference type="Proteomes" id="UP001055185">
    <property type="component" value="Unassembled WGS sequence"/>
</dbReference>
<gene>
    <name evidence="2" type="ORF">JCM17207_24680</name>
</gene>
<organism evidence="2 3">
    <name type="scientific">Faecalibacterium gallinarum</name>
    <dbReference type="NCBI Taxonomy" id="2903556"/>
    <lineage>
        <taxon>Bacteria</taxon>
        <taxon>Bacillati</taxon>
        <taxon>Bacillota</taxon>
        <taxon>Clostridia</taxon>
        <taxon>Eubacteriales</taxon>
        <taxon>Oscillospiraceae</taxon>
        <taxon>Faecalibacterium</taxon>
    </lineage>
</organism>
<evidence type="ECO:0000256" key="1">
    <source>
        <dbReference type="SAM" id="Phobius"/>
    </source>
</evidence>
<comment type="caution">
    <text evidence="2">The sequence shown here is derived from an EMBL/GenBank/DDBJ whole genome shotgun (WGS) entry which is preliminary data.</text>
</comment>
<keyword evidence="1" id="KW-1133">Transmembrane helix</keyword>
<name>A0AA37J192_9FIRM</name>